<feature type="transmembrane region" description="Helical" evidence="7">
    <location>
        <begin position="43"/>
        <end position="65"/>
    </location>
</feature>
<reference evidence="9 10" key="1">
    <citation type="submission" date="2018-02" db="EMBL/GenBank/DDBJ databases">
        <title>The draft genome of Phyllobacterium sp. 1N-3.</title>
        <authorList>
            <person name="Liu L."/>
            <person name="Li L."/>
            <person name="Zhang X."/>
            <person name="Wang T."/>
            <person name="Liang L."/>
        </authorList>
    </citation>
    <scope>NUCLEOTIDE SEQUENCE [LARGE SCALE GENOMIC DNA]</scope>
    <source>
        <strain evidence="9 10">1N-3</strain>
    </source>
</reference>
<dbReference type="InterPro" id="IPR050553">
    <property type="entry name" value="Thioredoxin_ResA/DsbE_sf"/>
</dbReference>
<dbReference type="Proteomes" id="UP000239434">
    <property type="component" value="Unassembled WGS sequence"/>
</dbReference>
<dbReference type="PROSITE" id="PS00194">
    <property type="entry name" value="THIOREDOXIN_1"/>
    <property type="match status" value="1"/>
</dbReference>
<keyword evidence="7" id="KW-0472">Membrane</keyword>
<dbReference type="GO" id="GO:0017004">
    <property type="term" value="P:cytochrome complex assembly"/>
    <property type="evidence" value="ECO:0007669"/>
    <property type="project" value="UniProtKB-KW"/>
</dbReference>
<organism evidence="9 10">
    <name type="scientific">Phyllobacterium phragmitis</name>
    <dbReference type="NCBI Taxonomy" id="2670329"/>
    <lineage>
        <taxon>Bacteria</taxon>
        <taxon>Pseudomonadati</taxon>
        <taxon>Pseudomonadota</taxon>
        <taxon>Alphaproteobacteria</taxon>
        <taxon>Hyphomicrobiales</taxon>
        <taxon>Phyllobacteriaceae</taxon>
        <taxon>Phyllobacterium</taxon>
    </lineage>
</organism>
<dbReference type="EMBL" id="PVBR01000007">
    <property type="protein sequence ID" value="PRD43444.1"/>
    <property type="molecule type" value="Genomic_DNA"/>
</dbReference>
<evidence type="ECO:0000256" key="2">
    <source>
        <dbReference type="ARBA" id="ARBA00007758"/>
    </source>
</evidence>
<dbReference type="NCBIfam" id="TIGR00385">
    <property type="entry name" value="dsbE"/>
    <property type="match status" value="1"/>
</dbReference>
<dbReference type="CDD" id="cd03010">
    <property type="entry name" value="TlpA_like_DsbE"/>
    <property type="match status" value="1"/>
</dbReference>
<evidence type="ECO:0000256" key="5">
    <source>
        <dbReference type="ARBA" id="ARBA00023284"/>
    </source>
</evidence>
<dbReference type="AlphaFoldDB" id="A0A2S9ISD2"/>
<keyword evidence="10" id="KW-1185">Reference proteome</keyword>
<dbReference type="InterPro" id="IPR017937">
    <property type="entry name" value="Thioredoxin_CS"/>
</dbReference>
<dbReference type="PANTHER" id="PTHR42852">
    <property type="entry name" value="THIOL:DISULFIDE INTERCHANGE PROTEIN DSBE"/>
    <property type="match status" value="1"/>
</dbReference>
<protein>
    <submittedName>
        <fullName evidence="9">DsbE family thiol:disulfide interchange protein</fullName>
    </submittedName>
</protein>
<evidence type="ECO:0000256" key="7">
    <source>
        <dbReference type="SAM" id="Phobius"/>
    </source>
</evidence>
<keyword evidence="4" id="KW-1015">Disulfide bond</keyword>
<evidence type="ECO:0000313" key="9">
    <source>
        <dbReference type="EMBL" id="PRD43444.1"/>
    </source>
</evidence>
<dbReference type="InterPro" id="IPR013766">
    <property type="entry name" value="Thioredoxin_domain"/>
</dbReference>
<evidence type="ECO:0000259" key="8">
    <source>
        <dbReference type="PROSITE" id="PS51352"/>
    </source>
</evidence>
<comment type="caution">
    <text evidence="9">The sequence shown here is derived from an EMBL/GenBank/DDBJ whole genome shotgun (WGS) entry which is preliminary data.</text>
</comment>
<dbReference type="SUPFAM" id="SSF52833">
    <property type="entry name" value="Thioredoxin-like"/>
    <property type="match status" value="1"/>
</dbReference>
<evidence type="ECO:0000313" key="10">
    <source>
        <dbReference type="Proteomes" id="UP000239434"/>
    </source>
</evidence>
<dbReference type="PANTHER" id="PTHR42852:SF6">
    <property type="entry name" value="THIOL:DISULFIDE INTERCHANGE PROTEIN DSBE"/>
    <property type="match status" value="1"/>
</dbReference>
<keyword evidence="7" id="KW-1133">Transmembrane helix</keyword>
<proteinExistence type="inferred from homology"/>
<sequence>MAPDRPAGTADGVATARGAGHPQALAKGTTAVSNSNTSRRRRLLLALLPLAIFVALAAIFTIQLLSGRDESVIPSALIGKPAPAMTLPPLEGLLKDGQPVPGLDPAAFAGEVTLVNVWASWCVPCRAEHPLLMQLAKDERFRLVGVNYKDRPENARRFLGDLGNPFAAVGADNSGRAAIEWGVYGVPETFLVGRDGKIVYKHVGPFDARSVRDELMPAVAKALAG</sequence>
<dbReference type="InterPro" id="IPR036249">
    <property type="entry name" value="Thioredoxin-like_sf"/>
</dbReference>
<dbReference type="GO" id="GO:0015036">
    <property type="term" value="F:disulfide oxidoreductase activity"/>
    <property type="evidence" value="ECO:0007669"/>
    <property type="project" value="InterPro"/>
</dbReference>
<evidence type="ECO:0000256" key="3">
    <source>
        <dbReference type="ARBA" id="ARBA00022748"/>
    </source>
</evidence>
<gene>
    <name evidence="9" type="ORF">C5748_12220</name>
</gene>
<accession>A0A2S9ISD2</accession>
<dbReference type="GO" id="GO:0030288">
    <property type="term" value="C:outer membrane-bounded periplasmic space"/>
    <property type="evidence" value="ECO:0007669"/>
    <property type="project" value="InterPro"/>
</dbReference>
<name>A0A2S9ISD2_9HYPH</name>
<feature type="domain" description="Thioredoxin" evidence="8">
    <location>
        <begin position="76"/>
        <end position="224"/>
    </location>
</feature>
<dbReference type="Pfam" id="PF08534">
    <property type="entry name" value="Redoxin"/>
    <property type="match status" value="1"/>
</dbReference>
<dbReference type="Gene3D" id="3.40.30.10">
    <property type="entry name" value="Glutaredoxin"/>
    <property type="match status" value="1"/>
</dbReference>
<keyword evidence="7" id="KW-0812">Transmembrane</keyword>
<evidence type="ECO:0000256" key="6">
    <source>
        <dbReference type="SAM" id="MobiDB-lite"/>
    </source>
</evidence>
<evidence type="ECO:0000256" key="4">
    <source>
        <dbReference type="ARBA" id="ARBA00023157"/>
    </source>
</evidence>
<dbReference type="InterPro" id="IPR004799">
    <property type="entry name" value="Periplasmic_diS_OxRdtase_DsbE"/>
</dbReference>
<comment type="similarity">
    <text evidence="2">Belongs to the thioredoxin family. DsbE subfamily.</text>
</comment>
<comment type="subcellular location">
    <subcellularLocation>
        <location evidence="1">Cell envelope</location>
    </subcellularLocation>
</comment>
<dbReference type="PROSITE" id="PS51352">
    <property type="entry name" value="THIOREDOXIN_2"/>
    <property type="match status" value="1"/>
</dbReference>
<dbReference type="InterPro" id="IPR013740">
    <property type="entry name" value="Redoxin"/>
</dbReference>
<feature type="region of interest" description="Disordered" evidence="6">
    <location>
        <begin position="1"/>
        <end position="33"/>
    </location>
</feature>
<keyword evidence="3" id="KW-0201">Cytochrome c-type biogenesis</keyword>
<evidence type="ECO:0000256" key="1">
    <source>
        <dbReference type="ARBA" id="ARBA00004196"/>
    </source>
</evidence>
<keyword evidence="5" id="KW-0676">Redox-active center</keyword>